<organism evidence="1 2">
    <name type="scientific">Trichinella patagoniensis</name>
    <dbReference type="NCBI Taxonomy" id="990121"/>
    <lineage>
        <taxon>Eukaryota</taxon>
        <taxon>Metazoa</taxon>
        <taxon>Ecdysozoa</taxon>
        <taxon>Nematoda</taxon>
        <taxon>Enoplea</taxon>
        <taxon>Dorylaimia</taxon>
        <taxon>Trichinellida</taxon>
        <taxon>Trichinellidae</taxon>
        <taxon>Trichinella</taxon>
    </lineage>
</organism>
<dbReference type="SUPFAM" id="SSF56672">
    <property type="entry name" value="DNA/RNA polymerases"/>
    <property type="match status" value="1"/>
</dbReference>
<accession>A0A0V0YVE4</accession>
<sequence>LNRQLEVGPNLQIDLLKALLRFRRYRVGLQADIQKMYLQVRIAEQDRDACRFLWRDKSCELSHLRLQRVCFGLTCYPFLAINTVRVRARRHQDAAPRAATEILENMYG</sequence>
<keyword evidence="2" id="KW-1185">Reference proteome</keyword>
<dbReference type="EMBL" id="JYDQ01002093">
    <property type="protein sequence ID" value="KRY04254.1"/>
    <property type="molecule type" value="Genomic_DNA"/>
</dbReference>
<dbReference type="STRING" id="990121.A0A0V0YVE4"/>
<evidence type="ECO:0008006" key="3">
    <source>
        <dbReference type="Google" id="ProtNLM"/>
    </source>
</evidence>
<evidence type="ECO:0000313" key="2">
    <source>
        <dbReference type="Proteomes" id="UP000054783"/>
    </source>
</evidence>
<dbReference type="PANTHER" id="PTHR47331">
    <property type="entry name" value="PHD-TYPE DOMAIN-CONTAINING PROTEIN"/>
    <property type="match status" value="1"/>
</dbReference>
<gene>
    <name evidence="1" type="ORF">T12_13602</name>
</gene>
<feature type="non-terminal residue" evidence="1">
    <location>
        <position position="1"/>
    </location>
</feature>
<dbReference type="InterPro" id="IPR043502">
    <property type="entry name" value="DNA/RNA_pol_sf"/>
</dbReference>
<reference evidence="1 2" key="1">
    <citation type="submission" date="2015-01" db="EMBL/GenBank/DDBJ databases">
        <title>Evolution of Trichinella species and genotypes.</title>
        <authorList>
            <person name="Korhonen P.K."/>
            <person name="Edoardo P."/>
            <person name="Giuseppe L.R."/>
            <person name="Gasser R.B."/>
        </authorList>
    </citation>
    <scope>NUCLEOTIDE SEQUENCE [LARGE SCALE GENOMIC DNA]</scope>
    <source>
        <strain evidence="1">ISS2496</strain>
    </source>
</reference>
<evidence type="ECO:0000313" key="1">
    <source>
        <dbReference type="EMBL" id="KRY04254.1"/>
    </source>
</evidence>
<protein>
    <recommendedName>
        <fullName evidence="3">Reverse transcriptase domain-containing protein</fullName>
    </recommendedName>
</protein>
<dbReference type="OrthoDB" id="5920525at2759"/>
<feature type="non-terminal residue" evidence="1">
    <location>
        <position position="108"/>
    </location>
</feature>
<dbReference type="Proteomes" id="UP000054783">
    <property type="component" value="Unassembled WGS sequence"/>
</dbReference>
<proteinExistence type="predicted"/>
<dbReference type="AlphaFoldDB" id="A0A0V0YVE4"/>
<comment type="caution">
    <text evidence="1">The sequence shown here is derived from an EMBL/GenBank/DDBJ whole genome shotgun (WGS) entry which is preliminary data.</text>
</comment>
<name>A0A0V0YVE4_9BILA</name>